<proteinExistence type="predicted"/>
<evidence type="ECO:0000313" key="2">
    <source>
        <dbReference type="Proteomes" id="UP001307889"/>
    </source>
</evidence>
<keyword evidence="2" id="KW-1185">Reference proteome</keyword>
<dbReference type="EMBL" id="AP028922">
    <property type="protein sequence ID" value="BET02754.1"/>
    <property type="molecule type" value="Genomic_DNA"/>
</dbReference>
<protein>
    <submittedName>
        <fullName evidence="1">Uncharacterized protein</fullName>
    </submittedName>
</protein>
<reference evidence="1 2" key="1">
    <citation type="submission" date="2023-09" db="EMBL/GenBank/DDBJ databases">
        <title>Nesidiocoris tenuis whole genome shotgun sequence.</title>
        <authorList>
            <person name="Shibata T."/>
            <person name="Shimoda M."/>
            <person name="Kobayashi T."/>
            <person name="Uehara T."/>
        </authorList>
    </citation>
    <scope>NUCLEOTIDE SEQUENCE [LARGE SCALE GENOMIC DNA]</scope>
    <source>
        <strain evidence="1 2">Japan</strain>
    </source>
</reference>
<evidence type="ECO:0000313" key="1">
    <source>
        <dbReference type="EMBL" id="BET02754.1"/>
    </source>
</evidence>
<dbReference type="Proteomes" id="UP001307889">
    <property type="component" value="Chromosome 14"/>
</dbReference>
<name>A0ABN7BEL5_9HEMI</name>
<accession>A0ABN7BEL5</accession>
<gene>
    <name evidence="1" type="ORF">NTJ_15572</name>
</gene>
<organism evidence="1 2">
    <name type="scientific">Nesidiocoris tenuis</name>
    <dbReference type="NCBI Taxonomy" id="355587"/>
    <lineage>
        <taxon>Eukaryota</taxon>
        <taxon>Metazoa</taxon>
        <taxon>Ecdysozoa</taxon>
        <taxon>Arthropoda</taxon>
        <taxon>Hexapoda</taxon>
        <taxon>Insecta</taxon>
        <taxon>Pterygota</taxon>
        <taxon>Neoptera</taxon>
        <taxon>Paraneoptera</taxon>
        <taxon>Hemiptera</taxon>
        <taxon>Heteroptera</taxon>
        <taxon>Panheteroptera</taxon>
        <taxon>Cimicomorpha</taxon>
        <taxon>Miridae</taxon>
        <taxon>Dicyphina</taxon>
        <taxon>Nesidiocoris</taxon>
    </lineage>
</organism>
<sequence length="207" mass="22863">MHVLFFYIFNRNEYQTRQIFSTICFWFWYINGCLSGKKSFSAFTTECTLLSQERYISKKSIKMAFSLIPAVAFALVLCSVHGTPAFPVVWPAEFQQPQPEGNPFEKLIQNLLQPLRGVDQRVEQWRQSVRSHLFPPQQNQRPAGNQVLTFAQPSTPLQASAVSLVPVEASSAAAAAAAQETSAAQQANTLVVPSGVAVPVQAVTTTN</sequence>